<protein>
    <recommendedName>
        <fullName evidence="4">DUF3500 domain-containing protein</fullName>
    </recommendedName>
</protein>
<reference evidence="2 3" key="1">
    <citation type="submission" date="2019-02" db="EMBL/GenBank/DDBJ databases">
        <title>Deep-cultivation of Planctomycetes and their phenomic and genomic characterization uncovers novel biology.</title>
        <authorList>
            <person name="Wiegand S."/>
            <person name="Jogler M."/>
            <person name="Boedeker C."/>
            <person name="Pinto D."/>
            <person name="Vollmers J."/>
            <person name="Rivas-Marin E."/>
            <person name="Kohn T."/>
            <person name="Peeters S.H."/>
            <person name="Heuer A."/>
            <person name="Rast P."/>
            <person name="Oberbeckmann S."/>
            <person name="Bunk B."/>
            <person name="Jeske O."/>
            <person name="Meyerdierks A."/>
            <person name="Storesund J.E."/>
            <person name="Kallscheuer N."/>
            <person name="Luecker S."/>
            <person name="Lage O.M."/>
            <person name="Pohl T."/>
            <person name="Merkel B.J."/>
            <person name="Hornburger P."/>
            <person name="Mueller R.-W."/>
            <person name="Bruemmer F."/>
            <person name="Labrenz M."/>
            <person name="Spormann A.M."/>
            <person name="Op Den Camp H."/>
            <person name="Overmann J."/>
            <person name="Amann R."/>
            <person name="Jetten M.S.M."/>
            <person name="Mascher T."/>
            <person name="Medema M.H."/>
            <person name="Devos D.P."/>
            <person name="Kaster A.-K."/>
            <person name="Ovreas L."/>
            <person name="Rohde M."/>
            <person name="Galperin M.Y."/>
            <person name="Jogler C."/>
        </authorList>
    </citation>
    <scope>NUCLEOTIDE SEQUENCE [LARGE SCALE GENOMIC DNA]</scope>
    <source>
        <strain evidence="2 3">Poly51</strain>
    </source>
</reference>
<evidence type="ECO:0000313" key="3">
    <source>
        <dbReference type="Proteomes" id="UP000318288"/>
    </source>
</evidence>
<feature type="signal peptide" evidence="1">
    <location>
        <begin position="1"/>
        <end position="19"/>
    </location>
</feature>
<accession>A0A5C6F565</accession>
<proteinExistence type="predicted"/>
<dbReference type="RefSeq" id="WP_146458781.1">
    <property type="nucleotide sequence ID" value="NZ_SJPW01000004.1"/>
</dbReference>
<dbReference type="PANTHER" id="PTHR37489">
    <property type="entry name" value="DUF3500 DOMAIN-CONTAINING PROTEIN"/>
    <property type="match status" value="1"/>
</dbReference>
<dbReference type="AlphaFoldDB" id="A0A5C6F565"/>
<evidence type="ECO:0000313" key="2">
    <source>
        <dbReference type="EMBL" id="TWU54591.1"/>
    </source>
</evidence>
<sequence length="345" mass="38070" precursor="true">MRLFVRSFIAASLCLTALAVGGLKVGDPPGQQMQTFAESFVSSLDADQKAKAIMPYDSPARIDWHFIPKKSRKGLMIKEMNTAQQTAALRLVRAALSEMGYDKANKIMMNESVLRELEGDNRTWDRDSGMYYVTLFGEPKNEGVWGMSFEGHHLSLNFVCRDGKMVDSTPQFFATNPATIMDEVSGPLGKGTRILKQEEDLAFALINSLSGDTLGTAMIADEAPKEIRFAGEGQPKVGKPEGIPMSDLDASGKKLLQDLVSVYIDAVADDIAKQRRELIEQAGWDNVYFAWAGATKPGIGHYYRVRGNNFLIEFVNTQPDASGNPANHIHAVWRDLTGDFDLPIE</sequence>
<dbReference type="EMBL" id="SJPW01000004">
    <property type="protein sequence ID" value="TWU54591.1"/>
    <property type="molecule type" value="Genomic_DNA"/>
</dbReference>
<dbReference type="OrthoDB" id="581140at2"/>
<evidence type="ECO:0000256" key="1">
    <source>
        <dbReference type="SAM" id="SignalP"/>
    </source>
</evidence>
<comment type="caution">
    <text evidence="2">The sequence shown here is derived from an EMBL/GenBank/DDBJ whole genome shotgun (WGS) entry which is preliminary data.</text>
</comment>
<keyword evidence="1" id="KW-0732">Signal</keyword>
<gene>
    <name evidence="2" type="ORF">Poly51_33100</name>
</gene>
<keyword evidence="3" id="KW-1185">Reference proteome</keyword>
<dbReference type="PANTHER" id="PTHR37489:SF1">
    <property type="entry name" value="DUF3500 DOMAIN-CONTAINING PROTEIN"/>
    <property type="match status" value="1"/>
</dbReference>
<dbReference type="Proteomes" id="UP000318288">
    <property type="component" value="Unassembled WGS sequence"/>
</dbReference>
<feature type="chain" id="PRO_5022936008" description="DUF3500 domain-containing protein" evidence="1">
    <location>
        <begin position="20"/>
        <end position="345"/>
    </location>
</feature>
<name>A0A5C6F565_9BACT</name>
<dbReference type="Pfam" id="PF12006">
    <property type="entry name" value="DUF3500"/>
    <property type="match status" value="1"/>
</dbReference>
<organism evidence="2 3">
    <name type="scientific">Rubripirellula tenax</name>
    <dbReference type="NCBI Taxonomy" id="2528015"/>
    <lineage>
        <taxon>Bacteria</taxon>
        <taxon>Pseudomonadati</taxon>
        <taxon>Planctomycetota</taxon>
        <taxon>Planctomycetia</taxon>
        <taxon>Pirellulales</taxon>
        <taxon>Pirellulaceae</taxon>
        <taxon>Rubripirellula</taxon>
    </lineage>
</organism>
<evidence type="ECO:0008006" key="4">
    <source>
        <dbReference type="Google" id="ProtNLM"/>
    </source>
</evidence>
<dbReference type="InterPro" id="IPR021889">
    <property type="entry name" value="DUF3500"/>
</dbReference>